<dbReference type="EMBL" id="KB467865">
    <property type="protein sequence ID" value="PCH36086.1"/>
    <property type="molecule type" value="Genomic_DNA"/>
</dbReference>
<keyword evidence="3" id="KW-1185">Reference proteome</keyword>
<reference evidence="2 3" key="1">
    <citation type="journal article" date="2012" name="Science">
        <title>The Paleozoic origin of enzymatic lignin decomposition reconstructed from 31 fungal genomes.</title>
        <authorList>
            <person name="Floudas D."/>
            <person name="Binder M."/>
            <person name="Riley R."/>
            <person name="Barry K."/>
            <person name="Blanchette R.A."/>
            <person name="Henrissat B."/>
            <person name="Martinez A.T."/>
            <person name="Otillar R."/>
            <person name="Spatafora J.W."/>
            <person name="Yadav J.S."/>
            <person name="Aerts A."/>
            <person name="Benoit I."/>
            <person name="Boyd A."/>
            <person name="Carlson A."/>
            <person name="Copeland A."/>
            <person name="Coutinho P.M."/>
            <person name="de Vries R.P."/>
            <person name="Ferreira P."/>
            <person name="Findley K."/>
            <person name="Foster B."/>
            <person name="Gaskell J."/>
            <person name="Glotzer D."/>
            <person name="Gorecki P."/>
            <person name="Heitman J."/>
            <person name="Hesse C."/>
            <person name="Hori C."/>
            <person name="Igarashi K."/>
            <person name="Jurgens J.A."/>
            <person name="Kallen N."/>
            <person name="Kersten P."/>
            <person name="Kohler A."/>
            <person name="Kuees U."/>
            <person name="Kumar T.K.A."/>
            <person name="Kuo A."/>
            <person name="LaButti K."/>
            <person name="Larrondo L.F."/>
            <person name="Lindquist E."/>
            <person name="Ling A."/>
            <person name="Lombard V."/>
            <person name="Lucas S."/>
            <person name="Lundell T."/>
            <person name="Martin R."/>
            <person name="McLaughlin D.J."/>
            <person name="Morgenstern I."/>
            <person name="Morin E."/>
            <person name="Murat C."/>
            <person name="Nagy L.G."/>
            <person name="Nolan M."/>
            <person name="Ohm R.A."/>
            <person name="Patyshakuliyeva A."/>
            <person name="Rokas A."/>
            <person name="Ruiz-Duenas F.J."/>
            <person name="Sabat G."/>
            <person name="Salamov A."/>
            <person name="Samejima M."/>
            <person name="Schmutz J."/>
            <person name="Slot J.C."/>
            <person name="St John F."/>
            <person name="Stenlid J."/>
            <person name="Sun H."/>
            <person name="Sun S."/>
            <person name="Syed K."/>
            <person name="Tsang A."/>
            <person name="Wiebenga A."/>
            <person name="Young D."/>
            <person name="Pisabarro A."/>
            <person name="Eastwood D.C."/>
            <person name="Martin F."/>
            <person name="Cullen D."/>
            <person name="Grigoriev I.V."/>
            <person name="Hibbett D.S."/>
        </authorList>
    </citation>
    <scope>NUCLEOTIDE SEQUENCE [LARGE SCALE GENOMIC DNA]</scope>
    <source>
        <strain evidence="2 3">MD-104</strain>
    </source>
</reference>
<sequence>MSQLPSPGTASYFPTLLAHVRAAHPALPLDPVILQTLLLSLVARIPPPGTPLTTLPSYTSGTAGSRALTQLIDPPISAASRSLQGICANLILRTREEDVSLLVHLVSLTLTVIFGLSTHKHKVSSQSNPTRSAKEKTRPAHPEGSQTPDAFLRALFLRRPSQLASPRNSADLTPRGAASTRPTRSPASTHARQRSLSQTTRPSPLRTAQSIDQEHADGASADYFVDEASLASSRRPLLASFGPTPSSTLRSRRTQAERTRTDPLPLSLP</sequence>
<feature type="compositionally biased region" description="Basic and acidic residues" evidence="1">
    <location>
        <begin position="132"/>
        <end position="141"/>
    </location>
</feature>
<feature type="compositionally biased region" description="Polar residues" evidence="1">
    <location>
        <begin position="180"/>
        <end position="211"/>
    </location>
</feature>
<proteinExistence type="predicted"/>
<feature type="non-terminal residue" evidence="2">
    <location>
        <position position="269"/>
    </location>
</feature>
<feature type="region of interest" description="Disordered" evidence="1">
    <location>
        <begin position="163"/>
        <end position="219"/>
    </location>
</feature>
<evidence type="ECO:0000256" key="1">
    <source>
        <dbReference type="SAM" id="MobiDB-lite"/>
    </source>
</evidence>
<protein>
    <submittedName>
        <fullName evidence="2">Uncharacterized protein</fullName>
    </submittedName>
</protein>
<gene>
    <name evidence="2" type="ORF">WOLCODRAFT_126660</name>
</gene>
<evidence type="ECO:0000313" key="2">
    <source>
        <dbReference type="EMBL" id="PCH36086.1"/>
    </source>
</evidence>
<organism evidence="2 3">
    <name type="scientific">Wolfiporia cocos (strain MD-104)</name>
    <name type="common">Brown rot fungus</name>
    <dbReference type="NCBI Taxonomy" id="742152"/>
    <lineage>
        <taxon>Eukaryota</taxon>
        <taxon>Fungi</taxon>
        <taxon>Dikarya</taxon>
        <taxon>Basidiomycota</taxon>
        <taxon>Agaricomycotina</taxon>
        <taxon>Agaricomycetes</taxon>
        <taxon>Polyporales</taxon>
        <taxon>Phaeolaceae</taxon>
        <taxon>Wolfiporia</taxon>
    </lineage>
</organism>
<dbReference type="OMA" id="FGLSTHK"/>
<dbReference type="OrthoDB" id="5582146at2759"/>
<feature type="region of interest" description="Disordered" evidence="1">
    <location>
        <begin position="119"/>
        <end position="147"/>
    </location>
</feature>
<dbReference type="Proteomes" id="UP000218811">
    <property type="component" value="Unassembled WGS sequence"/>
</dbReference>
<name>A0A2H3J1N0_WOLCO</name>
<accession>A0A2H3J1N0</accession>
<evidence type="ECO:0000313" key="3">
    <source>
        <dbReference type="Proteomes" id="UP000218811"/>
    </source>
</evidence>
<feature type="region of interest" description="Disordered" evidence="1">
    <location>
        <begin position="232"/>
        <end position="269"/>
    </location>
</feature>
<dbReference type="AlphaFoldDB" id="A0A2H3J1N0"/>